<dbReference type="Proteomes" id="UP001597286">
    <property type="component" value="Unassembled WGS sequence"/>
</dbReference>
<keyword evidence="2" id="KW-1185">Reference proteome</keyword>
<name>A0ABW4P014_9NOCA</name>
<dbReference type="EMBL" id="JBHUFB010000008">
    <property type="protein sequence ID" value="MFD1811792.1"/>
    <property type="molecule type" value="Genomic_DNA"/>
</dbReference>
<accession>A0ABW4P014</accession>
<gene>
    <name evidence="1" type="ORF">ACFSJG_06160</name>
</gene>
<proteinExistence type="predicted"/>
<evidence type="ECO:0000313" key="2">
    <source>
        <dbReference type="Proteomes" id="UP001597286"/>
    </source>
</evidence>
<comment type="caution">
    <text evidence="1">The sequence shown here is derived from an EMBL/GenBank/DDBJ whole genome shotgun (WGS) entry which is preliminary data.</text>
</comment>
<organism evidence="1 2">
    <name type="scientific">Rhodococcus gannanensis</name>
    <dbReference type="NCBI Taxonomy" id="1960308"/>
    <lineage>
        <taxon>Bacteria</taxon>
        <taxon>Bacillati</taxon>
        <taxon>Actinomycetota</taxon>
        <taxon>Actinomycetes</taxon>
        <taxon>Mycobacteriales</taxon>
        <taxon>Nocardiaceae</taxon>
        <taxon>Rhodococcus</taxon>
    </lineage>
</organism>
<reference evidence="2" key="1">
    <citation type="journal article" date="2019" name="Int. J. Syst. Evol. Microbiol.">
        <title>The Global Catalogue of Microorganisms (GCM) 10K type strain sequencing project: providing services to taxonomists for standard genome sequencing and annotation.</title>
        <authorList>
            <consortium name="The Broad Institute Genomics Platform"/>
            <consortium name="The Broad Institute Genome Sequencing Center for Infectious Disease"/>
            <person name="Wu L."/>
            <person name="Ma J."/>
        </authorList>
    </citation>
    <scope>NUCLEOTIDE SEQUENCE [LARGE SCALE GENOMIC DNA]</scope>
    <source>
        <strain evidence="2">DT72</strain>
    </source>
</reference>
<sequence>MADPMKVHVGQVLPPKILTPLDGFAALNQIVDAVHDCINVHAVEKTKQTRIAAYETVEVGRIKAAESILRQYFEQSFAERRAVFNEMFDRLDAALDKGDSQAVSSVLTGIVDIAKSSPIANAGDLSQIRAALDDPDHEWEL</sequence>
<dbReference type="RefSeq" id="WP_378484334.1">
    <property type="nucleotide sequence ID" value="NZ_JBHUFB010000008.1"/>
</dbReference>
<protein>
    <submittedName>
        <fullName evidence="1">Uncharacterized protein</fullName>
    </submittedName>
</protein>
<evidence type="ECO:0000313" key="1">
    <source>
        <dbReference type="EMBL" id="MFD1811792.1"/>
    </source>
</evidence>